<evidence type="ECO:0000313" key="1">
    <source>
        <dbReference type="EMBL" id="AGL00018.1"/>
    </source>
</evidence>
<dbReference type="HOGENOM" id="CLU_1254261_0_0_9"/>
<proteinExistence type="predicted"/>
<keyword evidence="2" id="KW-1185">Reference proteome</keyword>
<dbReference type="AlphaFoldDB" id="R4KA38"/>
<dbReference type="Proteomes" id="UP000013520">
    <property type="component" value="Chromosome"/>
</dbReference>
<accession>R4KA38</accession>
<dbReference type="EMBL" id="CP003273">
    <property type="protein sequence ID" value="AGL00018.1"/>
    <property type="molecule type" value="Genomic_DNA"/>
</dbReference>
<gene>
    <name evidence="1" type="ORF">Desgi_0443</name>
</gene>
<evidence type="ECO:0000313" key="2">
    <source>
        <dbReference type="Proteomes" id="UP000013520"/>
    </source>
</evidence>
<name>R4KA38_9FIRM</name>
<dbReference type="eggNOG" id="ENOG5033MF4">
    <property type="taxonomic scope" value="Bacteria"/>
</dbReference>
<protein>
    <submittedName>
        <fullName evidence="1">Uncharacterized protein</fullName>
    </submittedName>
</protein>
<organism evidence="1 2">
    <name type="scientific">Desulfoscipio gibsoniae DSM 7213</name>
    <dbReference type="NCBI Taxonomy" id="767817"/>
    <lineage>
        <taxon>Bacteria</taxon>
        <taxon>Bacillati</taxon>
        <taxon>Bacillota</taxon>
        <taxon>Clostridia</taxon>
        <taxon>Eubacteriales</taxon>
        <taxon>Desulfallaceae</taxon>
        <taxon>Desulfoscipio</taxon>
    </lineage>
</organism>
<reference evidence="1 2" key="1">
    <citation type="submission" date="2012-01" db="EMBL/GenBank/DDBJ databases">
        <title>Complete sequence of Desulfotomaculum gibsoniae DSM 7213.</title>
        <authorList>
            <consortium name="US DOE Joint Genome Institute"/>
            <person name="Lucas S."/>
            <person name="Han J."/>
            <person name="Lapidus A."/>
            <person name="Cheng J.-F."/>
            <person name="Goodwin L."/>
            <person name="Pitluck S."/>
            <person name="Peters L."/>
            <person name="Ovchinnikova G."/>
            <person name="Teshima H."/>
            <person name="Detter J.C."/>
            <person name="Han C."/>
            <person name="Tapia R."/>
            <person name="Land M."/>
            <person name="Hauser L."/>
            <person name="Kyrpides N."/>
            <person name="Ivanova N."/>
            <person name="Pagani I."/>
            <person name="Parshina S."/>
            <person name="Plugge C."/>
            <person name="Muyzer G."/>
            <person name="Kuever J."/>
            <person name="Ivanova A."/>
            <person name="Nazina T."/>
            <person name="Klenk H.-P."/>
            <person name="Brambilla E."/>
            <person name="Spring S."/>
            <person name="Stams A.F."/>
            <person name="Woyke T."/>
        </authorList>
    </citation>
    <scope>NUCLEOTIDE SEQUENCE [LARGE SCALE GENOMIC DNA]</scope>
    <source>
        <strain evidence="1 2">DSM 7213</strain>
    </source>
</reference>
<dbReference type="OrthoDB" id="3734014at2"/>
<dbReference type="RefSeq" id="WP_006523528.1">
    <property type="nucleotide sequence ID" value="NC_021184.1"/>
</dbReference>
<dbReference type="KEGG" id="dgi:Desgi_0443"/>
<sequence length="220" mass="23943">MNISVGKNAPGEGYFTGSVISGQSFKVTITNSGYTGSVTIYANSASSDTGYQLGSIYVQNGTGTGYFTIRSVLGLTDSSRKLTAIDNKQNRASIVVGVWFQVTMTVECLNPDYNNVTLYCGQKYTTKQKFASLPYGDRSRLCNHPVAIYATRTHQLATVPIQDAGPKTTTDNYWNKTGVPQYPDRGIDGSDGTWDALGLSSYYQCSSPAYGSETVQWRFT</sequence>